<dbReference type="GO" id="GO:0016151">
    <property type="term" value="F:nickel cation binding"/>
    <property type="evidence" value="ECO:0007669"/>
    <property type="project" value="InterPro"/>
</dbReference>
<evidence type="ECO:0000313" key="3">
    <source>
        <dbReference type="Proteomes" id="UP000542353"/>
    </source>
</evidence>
<reference evidence="2 3" key="1">
    <citation type="submission" date="2020-08" db="EMBL/GenBank/DDBJ databases">
        <title>Genomic Encyclopedia of Type Strains, Phase IV (KMG-IV): sequencing the most valuable type-strain genomes for metagenomic binning, comparative biology and taxonomic classification.</title>
        <authorList>
            <person name="Goeker M."/>
        </authorList>
    </citation>
    <scope>NUCLEOTIDE SEQUENCE [LARGE SCALE GENOMIC DNA]</scope>
    <source>
        <strain evidence="2 3">DSM 12706</strain>
    </source>
</reference>
<proteinExistence type="predicted"/>
<feature type="binding site" evidence="1">
    <location>
        <position position="367"/>
    </location>
    <ligand>
        <name>Mg(2+)</name>
        <dbReference type="ChEBI" id="CHEBI:18420"/>
    </ligand>
</feature>
<evidence type="ECO:0000313" key="2">
    <source>
        <dbReference type="EMBL" id="MBB5047311.1"/>
    </source>
</evidence>
<keyword evidence="1" id="KW-0460">Magnesium</keyword>
<dbReference type="PANTHER" id="PTHR42958:SF4">
    <property type="entry name" value="HYDROGENASE EXPRESSION_FORMATION PROTEIN HUPK"/>
    <property type="match status" value="1"/>
</dbReference>
<dbReference type="Proteomes" id="UP000542353">
    <property type="component" value="Unassembled WGS sequence"/>
</dbReference>
<comment type="cofactor">
    <cofactor evidence="1">
        <name>Ni(2+)</name>
        <dbReference type="ChEBI" id="CHEBI:49786"/>
    </cofactor>
</comment>
<gene>
    <name evidence="2" type="ORF">HNR60_002065</name>
</gene>
<dbReference type="Gene3D" id="1.10.645.10">
    <property type="entry name" value="Cytochrome-c3 Hydrogenase, chain B"/>
    <property type="match status" value="2"/>
</dbReference>
<name>A0A7W7Z3I6_9BRAD</name>
<dbReference type="InterPro" id="IPR029014">
    <property type="entry name" value="NiFe-Hase_large"/>
</dbReference>
<feature type="binding site" evidence="1">
    <location>
        <position position="361"/>
    </location>
    <ligand>
        <name>Ni(2+)</name>
        <dbReference type="ChEBI" id="CHEBI:49786"/>
    </ligand>
</feature>
<sequence length="374" mass="38854">MTSAAAADGIEVTLSVSDGRVTEVAITARPPSGIDRYARGRPADEVARALPRIFGLCAMAQGAAVAAAIAAARGTALAPDQLAARASAVAAERVLELLRGTVTMLAGSDLGGTAPALRALAAATRSFSFDAAWTDRATSDAAIAAIEQSLDALGLPKHCFDDADTYQRWTASDAPMARLLQPLLAGDASFGARPLDALDPADDAVIADQLAQSGAAFAARPHLQSRTPETGALSRTHTHPLLASRETGLSARILARLIEARQTPELLRGLASGTADPAELIAATPLAPGIGFAAVECARGRLHHWIALDGHDRVARLEILAPTEWNFHPEGPLVRALHGVAAKADDDRRRIEQLIAAFDPCVGLSVHFAEAADA</sequence>
<dbReference type="PANTHER" id="PTHR42958">
    <property type="entry name" value="HYDROGENASE-2 LARGE CHAIN"/>
    <property type="match status" value="1"/>
</dbReference>
<dbReference type="SUPFAM" id="SSF56762">
    <property type="entry name" value="HydB/Nqo4-like"/>
    <property type="match status" value="1"/>
</dbReference>
<feature type="binding site" evidence="1">
    <location>
        <position position="319"/>
    </location>
    <ligand>
        <name>Mg(2+)</name>
        <dbReference type="ChEBI" id="CHEBI:18420"/>
    </ligand>
</feature>
<dbReference type="Pfam" id="PF00374">
    <property type="entry name" value="NiFeSe_Hases"/>
    <property type="match status" value="1"/>
</dbReference>
<evidence type="ECO:0000256" key="1">
    <source>
        <dbReference type="PIRSR" id="PIRSR601501-1"/>
    </source>
</evidence>
<dbReference type="InterPro" id="IPR001501">
    <property type="entry name" value="Ni-dep_hyd_lsu"/>
</dbReference>
<keyword evidence="3" id="KW-1185">Reference proteome</keyword>
<dbReference type="EMBL" id="JACHIH010000010">
    <property type="protein sequence ID" value="MBB5047311.1"/>
    <property type="molecule type" value="Genomic_DNA"/>
</dbReference>
<keyword evidence="1" id="KW-0533">Nickel</keyword>
<dbReference type="InterPro" id="IPR050867">
    <property type="entry name" value="NiFe/NiFeSe_hydrgnase_LSU"/>
</dbReference>
<accession>A0A7W7Z3I6</accession>
<keyword evidence="1" id="KW-0479">Metal-binding</keyword>
<dbReference type="AlphaFoldDB" id="A0A7W7Z3I6"/>
<protein>
    <submittedName>
        <fullName evidence="2">Ni,Fe-hydrogenase I large subunit</fullName>
    </submittedName>
</protein>
<organism evidence="2 3">
    <name type="scientific">Rhodopseudomonas rhenobacensis</name>
    <dbReference type="NCBI Taxonomy" id="87461"/>
    <lineage>
        <taxon>Bacteria</taxon>
        <taxon>Pseudomonadati</taxon>
        <taxon>Pseudomonadota</taxon>
        <taxon>Alphaproteobacteria</taxon>
        <taxon>Hyphomicrobiales</taxon>
        <taxon>Nitrobacteraceae</taxon>
        <taxon>Rhodopseudomonas</taxon>
    </lineage>
</organism>
<dbReference type="RefSeq" id="WP_184257025.1">
    <property type="nucleotide sequence ID" value="NZ_JACHIH010000010.1"/>
</dbReference>
<comment type="caution">
    <text evidence="2">The sequence shown here is derived from an EMBL/GenBank/DDBJ whole genome shotgun (WGS) entry which is preliminary data.</text>
</comment>